<comment type="catalytic activity">
    <reaction evidence="1">
        <text>Thiol-dependent hydrolysis of ester, thioester, amide, peptide and isopeptide bonds formed by the C-terminal Gly of ubiquitin (a 76-residue protein attached to proteins as an intracellular targeting signal).</text>
        <dbReference type="EC" id="3.4.19.12"/>
    </reaction>
</comment>
<proteinExistence type="predicted"/>
<protein>
    <recommendedName>
        <fullName evidence="2">ubiquitinyl hydrolase 1</fullName>
        <ecNumber evidence="2">3.4.19.12</ecNumber>
    </recommendedName>
</protein>
<dbReference type="InterPro" id="IPR008922">
    <property type="entry name" value="Di-copper_centre_dom_sf"/>
</dbReference>
<dbReference type="SUPFAM" id="SSF48056">
    <property type="entry name" value="Di-copper centre-containing domain"/>
    <property type="match status" value="1"/>
</dbReference>
<dbReference type="InterPro" id="IPR002227">
    <property type="entry name" value="Tyrosinase_Cu-bd"/>
</dbReference>
<keyword evidence="10" id="KW-1185">Reference proteome</keyword>
<dbReference type="PROSITE" id="PS00498">
    <property type="entry name" value="TYROSINASE_2"/>
    <property type="match status" value="1"/>
</dbReference>
<gene>
    <name evidence="9" type="ORF">FGLOB1_12982</name>
</gene>
<reference evidence="9 10" key="1">
    <citation type="submission" date="2020-05" db="EMBL/GenBank/DDBJ databases">
        <title>Identification and distribution of gene clusters putatively required for synthesis of sphingolipid metabolism inhibitors in phylogenetically diverse species of the filamentous fungus Fusarium.</title>
        <authorList>
            <person name="Kim H.-S."/>
            <person name="Busman M."/>
            <person name="Brown D.W."/>
            <person name="Divon H."/>
            <person name="Uhlig S."/>
            <person name="Proctor R.H."/>
        </authorList>
    </citation>
    <scope>NUCLEOTIDE SEQUENCE [LARGE SCALE GENOMIC DNA]</scope>
    <source>
        <strain evidence="9 10">NRRL 26131</strain>
    </source>
</reference>
<dbReference type="EMBL" id="JAAQPF010000770">
    <property type="protein sequence ID" value="KAF5697135.1"/>
    <property type="molecule type" value="Genomic_DNA"/>
</dbReference>
<evidence type="ECO:0000256" key="5">
    <source>
        <dbReference type="ARBA" id="ARBA00022801"/>
    </source>
</evidence>
<dbReference type="PANTHER" id="PTHR13367:SF33">
    <property type="entry name" value="P-LOOP CONTAINING NUCLEOSIDE TRIPHOSPHATE HYDROLASE PROTEIN"/>
    <property type="match status" value="1"/>
</dbReference>
<organism evidence="9 10">
    <name type="scientific">Fusarium globosum</name>
    <dbReference type="NCBI Taxonomy" id="78864"/>
    <lineage>
        <taxon>Eukaryota</taxon>
        <taxon>Fungi</taxon>
        <taxon>Dikarya</taxon>
        <taxon>Ascomycota</taxon>
        <taxon>Pezizomycotina</taxon>
        <taxon>Sordariomycetes</taxon>
        <taxon>Hypocreomycetidae</taxon>
        <taxon>Hypocreales</taxon>
        <taxon>Nectriaceae</taxon>
        <taxon>Fusarium</taxon>
        <taxon>Fusarium fujikuroi species complex</taxon>
    </lineage>
</organism>
<sequence length="3664" mass="415788">MRVRRSLQELVSLYDSGDRTQLENLVRAFRKIQALPPNDPDSFFVIAGYHGEPFVKEDPTNPDWWGGYCQHQTVLFPTWHRAYLYRLENALRNALPEAPDLALPFWDECVTHGTAENPIPWFVTARELPFPVDGKTDNPLFSYTLQKGLEDNHSTRDASRYTKPAGYTTVRYPLSGLVGNPADKIDTDRHNAKYMDHKTNTKILNSNVKAWMDGTVKITPDGDPDTTLPDTYSVYSRFQICLKAPNYTVFSNKASMAEWIIENHGEPHYGVALEEPHNAIHLALGGFYEKGNYNADPILGANGDMGENETAAFDPIFYLHHAFIDYTFWQWQLRHDKTANGSLTVEAGKKGTISLGDPTFPKGTALDTNSPLDPFKKPGGGFYNSNDVTDINELGYSYGPGSLDNDPARFEPPAEPIANIARVHNVSRADYAGSFVIRTHVELPGGEKVEVGREAVLSRWNVAACRNCQDHLDENSFIAIDDKTMEVLKGNADGKEKIKFHVQIQSLSYLKMSTTLEPEALLQAVFHHVVLPSKLPSRNDADDSSLAYDLGSRLWRAVAKFSDDHDQDTRDLLVSSMKATAFLNQGQLISHELLELFQSIASGEKNMWLALFVTQQNAALLIHRNDIEETVVFEAFQTDAPVKDVLAANNGLTWEFPHRSVQVPFNVFSEMSFMRNLSQFLAQASYESFDQFAARASKGGQSIAESRDSTDPALVIDMLMSLLEGLGSGVQVQSVRKKVRDDVVLGSSEIPWRRSPYWLVLRVALRRMLREMLDDKCTGMGRVYYKFIICAMLAELLNDCVEHLQPEMTLQLRAKLCRRMAKLKADSAVCSPSLRLYNQLFASTSEELENIVKHVTGRVSLQWDDFKARVTRRIPTLPCRVPEADLYMRLDNSGTFLKAQLSQKFSPISRTSSADLPKVQEGTILQVGRLADRYISLQDSENAVAMKMTTGSQKPQQLCISLSMGIVDLLTIVGETFNNDSILMSLHLLRLFELWANMDEAATSMCPLLKEYHPLFIPDALDVLCLMTRDEMKRLLRVQQYIRNRVASHKKGSGTIFDAPKQASSFPAKYVSSTAAGHQMLITAALIDDASLTAQRSTLSELERLTNKYDRLTQSMNDLTCTCTVSPTGKKIVHGCRRCPKFWQRRKLKISVHEDFLPSADTDQHNAQRAAILIELLSPHYLSAYRTATWRLYLLGTTVHSSTKAVPKLLLEDINNLKKFSLVANNAFTLASRKKSFRQTHYGKFKLPKTPNQVTFPFGTEMSYYDTVSRLWADELPKIPWYQHLLGPWLPQGLPDPYETPRGVLGLLLHHPSSYEIVASESVRPQSTSGNDFCASQRAVSARGRRWLEILKEMAASNFDFSSRATNSLFHRLAMQAGPAALEEGVLREVHCFFNSEKFCCRLKERLEAWMDTMEQNWRQVDRMSTVVIFSLRLYHLCRPEFKVQAHELLLRARSITSNWILQLQHEVRSTLDGDLAGKAATFALWAALLCRQTFWGCLGHDDFEATVLKDDPLPFFRSSIALQENLLDTSDKLPTHLRSLLTQDMSASYQMRTIVEKWVKSDIGLVEKAINETWANASALAKRSYSPWKKLPGKHSSWISSQTAPSGSLASQRVHYHILQGHLLVDQKPLGRLPLEIRDDESMKELFEERHLLTRPSGLLDYQVLTEMEGHQIHVGIRDSKITIKALFRGSILQFVPRSMLKGPMGWDLPADLVDDCVHWLDLTTGNLEMRRKPRIWRRKLSNWILDIRKRRATRNTGASLVEPNSEIGRKIGTIFQDFEDFKRLTIYQPANGELSVELKRLEIRFRVNQRGLLYCPQLKAEVDPQQDIGTLHGLRSRVTLRDTSNPERRSVLIPIGNIQWQRDGIHVAVRISNEGVYAKYTLNSVLGRLDCPPEPLLLYLKAAIHALTSFPLLDDLTGKTGTEEARHCLLSPRSQPWTPLAGFPQRMLSVIKSLSPERTLYPPGINLYQKVRWDQHLTSTIQHEDLAPLVALIERRSQDLEIFSMTQSQQENVSYNASVARLQIRGRFRRQIYERVCFDFDSTILSQAAQTDRFVPIRDRKSSVKSCRVYQTIRAMMESGTGAIRLSKLAPILEKWNTFPGVKESLSDIDLAASLEVGAPQLWGELVRKLHEKDPARTYESHFSLALLAFNDDVDIVVIMWLVALFKSNRFSRIQPPSHTLFTNFRNFEKPSKDVVQSLVLPEPLDDDYSGPVLHDKPKTDAASRITSRMLKMWPNPPLSRQEFELSVKDLNVNTRDFSLKKTWQRLYPELRRLKCNWELSAYLLELETAADRLIGDQSTTQQKIYQDVWTLKPTHLGGRNSEGPRECHIVQTSMTDLFSRHKIHDRPGADSQSWLEENDQSLVGSYNPNPKSQASELHIAQRPEFNILQGIIQRLVSSKLASQRAYGEDLLVSLKALALAQQTRKVHYSRPHIASVERGITQCRHLLREQGEEIENSVSQGDEGFAWLSKGQLWPCFSPVAILEQLRNGNRLLVPRALVNRIVDYGVVMTRLQRYLRIENAILRGDDRWLEENFETEGHSNWSPLKYPEWLLLEIDSNMLIRPVQFEVANAIISPSSMSNSVLQMNMGQGKTSCIMPMAAIMLADTKNLCRLVVPRALLLQTAQMMQSRLGGLVGREVCHIPFARRSPTDDQALDLYQSLHKRTLASGGVMLCLPEHLLSFKLSGLQKLADKEAKKAQKMMDIQAWLESSSRDVLDESDLTLSPKTQLIYPSGIPTMIDGHPQRWQVIEDMLYLVESHVPQLQARFKDGMQVWRRHRGFPVIHLLRSEVEDHLNALLVDDVCHGRLSHVQFKAEHNLDATSPVKLLLSTTQPSASIWEDAIGSLNDETSGRKTLYLLHGLIPQRLLILCLKKSWNVQYGLHPDRAPIAVPFEAKGIPSQTAEYGHPDTALVLTCLSFYHAGLNKSQLLQSLQLISNSEDSSSHYQRFASSRHLPEHLEHWHQLEMEDEAQVTLLWQYLRFEKHVINHFLNNFAFPQHAKQFGVKFQASAWDIPLLSESMIRQGRTTGFSGTNDNKNILPRTIRQDDLSTLIQTNAEVLVHLLEPRNQRCYQAIDPHGRHLNEIGILGLLQNNGINILIDAGAQILEMENDQLAAAWLDVHHKAQGAVYFDKDSRIMVRARFQKSPVPLLASSFVDNLNECVVYIDEAHTRGTDLKLPIYAQGAVTLGIGSTKDQVTQAAMRLRQLATTQSIALIAPPEVYTSVLSLRSVHRPKIAASQPLKSTDIVHWLLEQSCEASDNMMSLHIAQGFDFCRRTDALLDFRKSSKKKTKRDKLLQETQQPEGQTLEQLYGPRGKTLSTALKAFNSTHLQNFVKDLHELEADLVKYKRRACFLAFDEVEQEREVEFEVHQLREKQNPTHLTALTFPGLENALVQFCEEPEVGLDSLDFIPALDLIGNTYLGLKHGIKGSSSKLFVSKEFSRIVQTWKADASRQLMRPVEWILWRPDIETALIVIPEEAELLLPILRRIQTPTTFLLPYTSPFTRSLLEVGTLAYYPVPTPKKELVIPSWLSIEIGIMAGRLYLPYDQFAQLRSCLKVGKRAEPLVTMDNAHRTRKHILPNFSILSPQSLSKFLTEWILYRSRSSDITHTPMGYLIKNRGLPENHPFFTSKLKPRTIETRSEADHVALLKNAEAEDSDEESE</sequence>
<dbReference type="InterPro" id="IPR027417">
    <property type="entry name" value="P-loop_NTPase"/>
</dbReference>
<keyword evidence="3" id="KW-0645">Protease</keyword>
<keyword evidence="6" id="KW-0788">Thiol protease</keyword>
<evidence type="ECO:0000313" key="10">
    <source>
        <dbReference type="Proteomes" id="UP000532311"/>
    </source>
</evidence>
<dbReference type="PANTHER" id="PTHR13367">
    <property type="entry name" value="UBIQUITIN THIOESTERASE"/>
    <property type="match status" value="1"/>
</dbReference>
<dbReference type="GO" id="GO:0006508">
    <property type="term" value="P:proteolysis"/>
    <property type="evidence" value="ECO:0007669"/>
    <property type="project" value="UniProtKB-KW"/>
</dbReference>
<dbReference type="InterPro" id="IPR022099">
    <property type="entry name" value="DUF3638"/>
</dbReference>
<dbReference type="Pfam" id="PF20255">
    <property type="entry name" value="DUF6606"/>
    <property type="match status" value="1"/>
</dbReference>
<dbReference type="PRINTS" id="PR00092">
    <property type="entry name" value="TYROSINASE"/>
</dbReference>
<feature type="domain" description="Tyrosinase copper-binding" evidence="7">
    <location>
        <begin position="71"/>
        <end position="88"/>
    </location>
</feature>
<dbReference type="Proteomes" id="UP000532311">
    <property type="component" value="Unassembled WGS sequence"/>
</dbReference>
<accession>A0A8H5XPK4</accession>
<keyword evidence="5" id="KW-0378">Hydrolase</keyword>
<evidence type="ECO:0000313" key="9">
    <source>
        <dbReference type="EMBL" id="KAF5697135.1"/>
    </source>
</evidence>
<keyword evidence="4" id="KW-0833">Ubl conjugation pathway</keyword>
<comment type="caution">
    <text evidence="9">The sequence shown here is derived from an EMBL/GenBank/DDBJ whole genome shotgun (WGS) entry which is preliminary data.</text>
</comment>
<dbReference type="Gene3D" id="1.10.1280.10">
    <property type="entry name" value="Di-copper center containing domain from catechol oxidase"/>
    <property type="match status" value="1"/>
</dbReference>
<evidence type="ECO:0000256" key="3">
    <source>
        <dbReference type="ARBA" id="ARBA00022670"/>
    </source>
</evidence>
<dbReference type="PROSITE" id="PS00497">
    <property type="entry name" value="TYROSINASE_1"/>
    <property type="match status" value="1"/>
</dbReference>
<dbReference type="InterPro" id="IPR051346">
    <property type="entry name" value="OTU_Deubiquitinase"/>
</dbReference>
<name>A0A8H5XPK4_9HYPO</name>
<dbReference type="Pfam" id="PF12359">
    <property type="entry name" value="DUF3645"/>
    <property type="match status" value="1"/>
</dbReference>
<evidence type="ECO:0000259" key="7">
    <source>
        <dbReference type="PROSITE" id="PS00497"/>
    </source>
</evidence>
<dbReference type="InterPro" id="IPR046541">
    <property type="entry name" value="DUF6606"/>
</dbReference>
<evidence type="ECO:0000256" key="2">
    <source>
        <dbReference type="ARBA" id="ARBA00012759"/>
    </source>
</evidence>
<dbReference type="Pfam" id="PF00264">
    <property type="entry name" value="Tyrosinase"/>
    <property type="match status" value="1"/>
</dbReference>
<dbReference type="GO" id="GO:0016491">
    <property type="term" value="F:oxidoreductase activity"/>
    <property type="evidence" value="ECO:0007669"/>
    <property type="project" value="InterPro"/>
</dbReference>
<dbReference type="SUPFAM" id="SSF52540">
    <property type="entry name" value="P-loop containing nucleoside triphosphate hydrolases"/>
    <property type="match status" value="1"/>
</dbReference>
<dbReference type="EC" id="3.4.19.12" evidence="2"/>
<dbReference type="Pfam" id="PF12340">
    <property type="entry name" value="DUF3638"/>
    <property type="match status" value="1"/>
</dbReference>
<dbReference type="Gene3D" id="3.40.50.300">
    <property type="entry name" value="P-loop containing nucleotide triphosphate hydrolases"/>
    <property type="match status" value="1"/>
</dbReference>
<feature type="domain" description="Tyrosinase copper-binding" evidence="8">
    <location>
        <begin position="314"/>
        <end position="325"/>
    </location>
</feature>
<dbReference type="InterPro" id="IPR022105">
    <property type="entry name" value="DUF3645"/>
</dbReference>
<evidence type="ECO:0000256" key="6">
    <source>
        <dbReference type="ARBA" id="ARBA00022807"/>
    </source>
</evidence>
<evidence type="ECO:0000259" key="8">
    <source>
        <dbReference type="PROSITE" id="PS00498"/>
    </source>
</evidence>
<dbReference type="GO" id="GO:0004843">
    <property type="term" value="F:cysteine-type deubiquitinase activity"/>
    <property type="evidence" value="ECO:0007669"/>
    <property type="project" value="UniProtKB-EC"/>
</dbReference>
<evidence type="ECO:0000256" key="4">
    <source>
        <dbReference type="ARBA" id="ARBA00022786"/>
    </source>
</evidence>
<evidence type="ECO:0000256" key="1">
    <source>
        <dbReference type="ARBA" id="ARBA00000707"/>
    </source>
</evidence>